<keyword evidence="2" id="KW-0812">Transmembrane</keyword>
<organism evidence="4 5">
    <name type="scientific">Micromonospora echinospora</name>
    <name type="common">Micromonospora purpurea</name>
    <dbReference type="NCBI Taxonomy" id="1877"/>
    <lineage>
        <taxon>Bacteria</taxon>
        <taxon>Bacillati</taxon>
        <taxon>Actinomycetota</taxon>
        <taxon>Actinomycetes</taxon>
        <taxon>Micromonosporales</taxon>
        <taxon>Micromonosporaceae</taxon>
        <taxon>Micromonospora</taxon>
    </lineage>
</organism>
<feature type="signal peptide" evidence="3">
    <location>
        <begin position="1"/>
        <end position="28"/>
    </location>
</feature>
<evidence type="ECO:0000256" key="3">
    <source>
        <dbReference type="SAM" id="SignalP"/>
    </source>
</evidence>
<proteinExistence type="predicted"/>
<name>A0A1C4VH60_MICEC</name>
<evidence type="ECO:0000256" key="2">
    <source>
        <dbReference type="SAM" id="Phobius"/>
    </source>
</evidence>
<evidence type="ECO:0000256" key="1">
    <source>
        <dbReference type="SAM" id="MobiDB-lite"/>
    </source>
</evidence>
<keyword evidence="3" id="KW-0732">Signal</keyword>
<evidence type="ECO:0000313" key="4">
    <source>
        <dbReference type="EMBL" id="SCE83298.1"/>
    </source>
</evidence>
<reference evidence="5" key="1">
    <citation type="submission" date="2016-06" db="EMBL/GenBank/DDBJ databases">
        <authorList>
            <person name="Varghese N."/>
            <person name="Submissions Spin"/>
        </authorList>
    </citation>
    <scope>NUCLEOTIDE SEQUENCE [LARGE SCALE GENOMIC DNA]</scope>
    <source>
        <strain evidence="5">DSM 43816</strain>
    </source>
</reference>
<gene>
    <name evidence="4" type="ORF">GA0070618_1257</name>
</gene>
<keyword evidence="5" id="KW-1185">Reference proteome</keyword>
<evidence type="ECO:0008006" key="6">
    <source>
        <dbReference type="Google" id="ProtNLM"/>
    </source>
</evidence>
<keyword evidence="2" id="KW-0472">Membrane</keyword>
<dbReference type="InParanoid" id="A0A1C4VH60"/>
<accession>A0A1C4VH60</accession>
<protein>
    <recommendedName>
        <fullName evidence="6">LPXTG-motif cell wall anchor domain-containing protein</fullName>
    </recommendedName>
</protein>
<keyword evidence="2" id="KW-1133">Transmembrane helix</keyword>
<feature type="chain" id="PRO_5008705895" description="LPXTG-motif cell wall anchor domain-containing protein" evidence="3">
    <location>
        <begin position="29"/>
        <end position="225"/>
    </location>
</feature>
<feature type="compositionally biased region" description="Low complexity" evidence="1">
    <location>
        <begin position="176"/>
        <end position="185"/>
    </location>
</feature>
<dbReference type="RefSeq" id="WP_197701727.1">
    <property type="nucleotide sequence ID" value="NZ_LT607413.1"/>
</dbReference>
<feature type="transmembrane region" description="Helical" evidence="2">
    <location>
        <begin position="200"/>
        <end position="220"/>
    </location>
</feature>
<feature type="compositionally biased region" description="Pro residues" evidence="1">
    <location>
        <begin position="149"/>
        <end position="175"/>
    </location>
</feature>
<sequence length="225" mass="22714">MRTMLSRLLAGGAITVGLLLTAGAPAAAQTTIDIDPGNVPTTAAEARQMCEPGLGGGPYVGQDVWVFNLPGDAQITGVFESVTATFDTPSGPLTVTIPDDGGTIVNNMGTSKAWIVLPAGYTLVSATAVISGSADFFVLTHTCAASQPTPTPTPTPTGQPTPTPTATPTQPPAPTSTPTGQPTPTKTHLPVTGESSISTLVPLLTLGTASIVTGAALLCLRRRRS</sequence>
<dbReference type="EMBL" id="LT607413">
    <property type="protein sequence ID" value="SCE83298.1"/>
    <property type="molecule type" value="Genomic_DNA"/>
</dbReference>
<dbReference type="Proteomes" id="UP000198253">
    <property type="component" value="Chromosome I"/>
</dbReference>
<feature type="region of interest" description="Disordered" evidence="1">
    <location>
        <begin position="145"/>
        <end position="193"/>
    </location>
</feature>
<dbReference type="AlphaFoldDB" id="A0A1C4VH60"/>
<evidence type="ECO:0000313" key="5">
    <source>
        <dbReference type="Proteomes" id="UP000198253"/>
    </source>
</evidence>